<dbReference type="PANTHER" id="PTHR33434">
    <property type="entry name" value="DEGV DOMAIN-CONTAINING PROTEIN DR_1986-RELATED"/>
    <property type="match status" value="1"/>
</dbReference>
<dbReference type="SMART" id="SM01120">
    <property type="entry name" value="Dak2"/>
    <property type="match status" value="1"/>
</dbReference>
<dbReference type="Pfam" id="PF02734">
    <property type="entry name" value="Dak2"/>
    <property type="match status" value="1"/>
</dbReference>
<feature type="domain" description="DhaL" evidence="1">
    <location>
        <begin position="5"/>
        <end position="198"/>
    </location>
</feature>
<evidence type="ECO:0000313" key="2">
    <source>
        <dbReference type="EMBL" id="MBJ7604420.1"/>
    </source>
</evidence>
<dbReference type="EMBL" id="JAEKNQ010000057">
    <property type="protein sequence ID" value="MBJ7604420.1"/>
    <property type="molecule type" value="Genomic_DNA"/>
</dbReference>
<dbReference type="GO" id="GO:0004371">
    <property type="term" value="F:glycerone kinase activity"/>
    <property type="evidence" value="ECO:0007669"/>
    <property type="project" value="InterPro"/>
</dbReference>
<dbReference type="RefSeq" id="WP_338182035.1">
    <property type="nucleotide sequence ID" value="NZ_JAEKNQ010000057.1"/>
</dbReference>
<dbReference type="NCBIfam" id="TIGR03599">
    <property type="entry name" value="YloV"/>
    <property type="match status" value="1"/>
</dbReference>
<name>A0A934KGR9_9BACT</name>
<dbReference type="InterPro" id="IPR050270">
    <property type="entry name" value="DegV_domain_contain"/>
</dbReference>
<dbReference type="GO" id="GO:0006071">
    <property type="term" value="P:glycerol metabolic process"/>
    <property type="evidence" value="ECO:0007669"/>
    <property type="project" value="InterPro"/>
</dbReference>
<evidence type="ECO:0000259" key="1">
    <source>
        <dbReference type="PROSITE" id="PS51480"/>
    </source>
</evidence>
<dbReference type="SUPFAM" id="SSF101473">
    <property type="entry name" value="DhaL-like"/>
    <property type="match status" value="1"/>
</dbReference>
<reference evidence="2 3" key="1">
    <citation type="submission" date="2020-10" db="EMBL/GenBank/DDBJ databases">
        <title>Ca. Dormibacterota MAGs.</title>
        <authorList>
            <person name="Montgomery K."/>
        </authorList>
    </citation>
    <scope>NUCLEOTIDE SEQUENCE [LARGE SCALE GENOMIC DNA]</scope>
    <source>
        <strain evidence="2">SC8811_S16_3</strain>
    </source>
</reference>
<dbReference type="Proteomes" id="UP000620075">
    <property type="component" value="Unassembled WGS sequence"/>
</dbReference>
<proteinExistence type="predicted"/>
<dbReference type="InterPro" id="IPR033470">
    <property type="entry name" value="FakA-like_C"/>
</dbReference>
<dbReference type="InterPro" id="IPR036117">
    <property type="entry name" value="DhaL_dom_sf"/>
</dbReference>
<dbReference type="Gene3D" id="1.25.40.340">
    <property type="match status" value="1"/>
</dbReference>
<dbReference type="Pfam" id="PF21645">
    <property type="entry name" value="FakA-like_M"/>
    <property type="match status" value="1"/>
</dbReference>
<sequence length="541" mass="56623">MVDGPLLKQALLGSLARLLAQQEEINRLNVFPVPDGDTGTNMLLTLQSAVEDIRESSATEVSKIARIAAHGSLMGARGNSGVILSQIFRGFGNAVQGRSELTPGELAAAFEEAANAAYRAVIKPTEGTILSVAREAGRAAKVAAQEPSATVAGVIEAATSGARAAVERTPSQLSVLREAGVVDAGGYGLQVMLEGMLHSVEETEAELERLSGLQPAAQAALDLPQEGWGYCTEFLILGADFDLDGLRAEIAALGDSVLVVGDESAVKVHVHTDDPARVLSLAGAHGKIDRLNVGDMSSQHRRILEQEVSGSDETAAAPISTRPNGVGLVAIASGVGLAEVMRGLGADAIVEGGQSMNPSTENMLAAVEQVPYQEVLLLPNNKNVILAARQVAALTAKQVHVLPTSTVPQGVAALVAFHPDRTVTENAAAMQESAQHVQTIEVTHAVRDSRASGVEVKKGDVIALINDKLRHAGGDYGAVVERALDGIGAHDYELVTIYRGSQASESEVNQLSESIRGRFPSLEVELQAGGQQHYPFILSVE</sequence>
<dbReference type="AlphaFoldDB" id="A0A934KGR9"/>
<dbReference type="InterPro" id="IPR048394">
    <property type="entry name" value="FakA-like_M"/>
</dbReference>
<dbReference type="InterPro" id="IPR019986">
    <property type="entry name" value="YloV-like"/>
</dbReference>
<organism evidence="2 3">
    <name type="scientific">Candidatus Dormiibacter inghamiae</name>
    <dbReference type="NCBI Taxonomy" id="3127013"/>
    <lineage>
        <taxon>Bacteria</taxon>
        <taxon>Bacillati</taxon>
        <taxon>Candidatus Dormiibacterota</taxon>
        <taxon>Candidatus Dormibacteria</taxon>
        <taxon>Candidatus Dormibacterales</taxon>
        <taxon>Candidatus Dormibacteraceae</taxon>
        <taxon>Candidatus Dormiibacter</taxon>
    </lineage>
</organism>
<dbReference type="PANTHER" id="PTHR33434:SF4">
    <property type="entry name" value="PHOSPHATASE PROTEIN"/>
    <property type="match status" value="1"/>
</dbReference>
<dbReference type="PROSITE" id="PS51480">
    <property type="entry name" value="DHAL"/>
    <property type="match status" value="1"/>
</dbReference>
<protein>
    <submittedName>
        <fullName evidence="2">DAK2 domain-containing protein</fullName>
    </submittedName>
</protein>
<evidence type="ECO:0000313" key="3">
    <source>
        <dbReference type="Proteomes" id="UP000620075"/>
    </source>
</evidence>
<dbReference type="SMART" id="SM01121">
    <property type="entry name" value="Dak1_2"/>
    <property type="match status" value="1"/>
</dbReference>
<dbReference type="InterPro" id="IPR004007">
    <property type="entry name" value="DhaL_dom"/>
</dbReference>
<dbReference type="Pfam" id="PF13684">
    <property type="entry name" value="FakA-like_C"/>
    <property type="match status" value="1"/>
</dbReference>
<accession>A0A934KGR9</accession>
<gene>
    <name evidence="2" type="ORF">JF888_14745</name>
</gene>
<comment type="caution">
    <text evidence="2">The sequence shown here is derived from an EMBL/GenBank/DDBJ whole genome shotgun (WGS) entry which is preliminary data.</text>
</comment>